<protein>
    <submittedName>
        <fullName evidence="1">Uncharacterized protein</fullName>
    </submittedName>
</protein>
<dbReference type="OrthoDB" id="361897at2"/>
<dbReference type="STRING" id="1963862.B4O97_07455"/>
<keyword evidence="2" id="KW-1185">Reference proteome</keyword>
<gene>
    <name evidence="1" type="ORF">B4O97_07455</name>
</gene>
<sequence>MNLIILALMAALIVLLLGVYFRLSPSRDLKYRPAVPEELPGTGKRSPCPLCGCMLQPGERVHSVVYPGKGDRLAEIYGCPYCYPPNRTHRRYCPSCKRELEGDELVFARLFENSGKVHVHVNGCRICMRRRS</sequence>
<organism evidence="1 2">
    <name type="scientific">Marispirochaeta aestuarii</name>
    <dbReference type="NCBI Taxonomy" id="1963862"/>
    <lineage>
        <taxon>Bacteria</taxon>
        <taxon>Pseudomonadati</taxon>
        <taxon>Spirochaetota</taxon>
        <taxon>Spirochaetia</taxon>
        <taxon>Spirochaetales</taxon>
        <taxon>Spirochaetaceae</taxon>
        <taxon>Marispirochaeta</taxon>
    </lineage>
</organism>
<dbReference type="Proteomes" id="UP000192343">
    <property type="component" value="Unassembled WGS sequence"/>
</dbReference>
<reference evidence="1 2" key="1">
    <citation type="submission" date="2017-03" db="EMBL/GenBank/DDBJ databases">
        <title>Draft Genome sequence of Marispirochaeta sp. strain JC444.</title>
        <authorList>
            <person name="Shivani Y."/>
            <person name="Subhash Y."/>
            <person name="Sasikala C."/>
            <person name="Ramana C."/>
        </authorList>
    </citation>
    <scope>NUCLEOTIDE SEQUENCE [LARGE SCALE GENOMIC DNA]</scope>
    <source>
        <strain evidence="1 2">JC444</strain>
    </source>
</reference>
<dbReference type="RefSeq" id="WP_083049683.1">
    <property type="nucleotide sequence ID" value="NZ_MWQY01000007.1"/>
</dbReference>
<evidence type="ECO:0000313" key="2">
    <source>
        <dbReference type="Proteomes" id="UP000192343"/>
    </source>
</evidence>
<name>A0A1Y1RZ06_9SPIO</name>
<evidence type="ECO:0000313" key="1">
    <source>
        <dbReference type="EMBL" id="ORC35898.1"/>
    </source>
</evidence>
<comment type="caution">
    <text evidence="1">The sequence shown here is derived from an EMBL/GenBank/DDBJ whole genome shotgun (WGS) entry which is preliminary data.</text>
</comment>
<dbReference type="AlphaFoldDB" id="A0A1Y1RZ06"/>
<accession>A0A1Y1RZ06</accession>
<dbReference type="EMBL" id="MWQY01000007">
    <property type="protein sequence ID" value="ORC35898.1"/>
    <property type="molecule type" value="Genomic_DNA"/>
</dbReference>
<proteinExistence type="predicted"/>